<dbReference type="SMART" id="SM00369">
    <property type="entry name" value="LRR_TYP"/>
    <property type="match status" value="6"/>
</dbReference>
<dbReference type="AlphaFoldDB" id="T0LDI6"/>
<dbReference type="EMBL" id="KE646867">
    <property type="protein sequence ID" value="EQB62363.1"/>
    <property type="molecule type" value="Genomic_DNA"/>
</dbReference>
<reference evidence="4 5" key="1">
    <citation type="journal article" date="2013" name="BMC Genomics">
        <title>Genome sequencing and comparative genomics of honey bee microsporidia, Nosema apis reveal novel insights into host-parasite interactions.</title>
        <authorList>
            <person name="Chen Yp."/>
            <person name="Pettis J.S."/>
            <person name="Zhao Y."/>
            <person name="Liu X."/>
            <person name="Tallon L.J."/>
            <person name="Sadzewicz L.D."/>
            <person name="Li R."/>
            <person name="Zheng H."/>
            <person name="Huang S."/>
            <person name="Zhang X."/>
            <person name="Hamilton M.C."/>
            <person name="Pernal S.F."/>
            <person name="Melathopoulos A.P."/>
            <person name="Yan X."/>
            <person name="Evans J.D."/>
        </authorList>
    </citation>
    <scope>NUCLEOTIDE SEQUENCE [LARGE SCALE GENOMIC DNA]</scope>
    <source>
        <strain evidence="4 5">BRL 01</strain>
    </source>
</reference>
<dbReference type="SUPFAM" id="SSF52058">
    <property type="entry name" value="L domain-like"/>
    <property type="match status" value="1"/>
</dbReference>
<dbReference type="VEuPathDB" id="MicrosporidiaDB:NAPIS_ORF00059"/>
<dbReference type="Proteomes" id="UP000053780">
    <property type="component" value="Unassembled WGS sequence"/>
</dbReference>
<accession>T0LDI6</accession>
<protein>
    <submittedName>
        <fullName evidence="4">Leucine-rich repeat protein</fullName>
    </submittedName>
</protein>
<evidence type="ECO:0000313" key="5">
    <source>
        <dbReference type="Proteomes" id="UP000053780"/>
    </source>
</evidence>
<evidence type="ECO:0000256" key="1">
    <source>
        <dbReference type="ARBA" id="ARBA00022614"/>
    </source>
</evidence>
<dbReference type="PANTHER" id="PTHR48051">
    <property type="match status" value="1"/>
</dbReference>
<feature type="chain" id="PRO_5004579950" evidence="3">
    <location>
        <begin position="26"/>
        <end position="300"/>
    </location>
</feature>
<dbReference type="OrthoDB" id="2192264at2759"/>
<dbReference type="InterPro" id="IPR050216">
    <property type="entry name" value="LRR_domain-containing"/>
</dbReference>
<dbReference type="HOGENOM" id="CLU_000288_18_23_1"/>
<sequence>MNTFSLKIPILLLVVILFNCKKYFSVFVNGSIINNIDNMIDVSHYLLNEHHTKDIPNELLNGKKSTSLNLSAKNLKSIPNSLKYVILNFNKLVKLPKHFFGLKNIEIIQLKYNNLSDVSELIGKLSKLTSIDISFNKIESLRCSISKLINLKYINISGNKLKDFPYRCKDLCNLKELDLCNNFIVNIEPICEINNLEYLHLRNLENLEELVLSSNNISFLPKSLINCKNLLKLDLHENKISFIPNELLEMLNTLRYLDLKGNDFSNTKNLETINFVKKLKEIMNDKLEIDCNNINIKTNE</sequence>
<dbReference type="Gene3D" id="3.80.10.10">
    <property type="entry name" value="Ribonuclease Inhibitor"/>
    <property type="match status" value="2"/>
</dbReference>
<dbReference type="PROSITE" id="PS51450">
    <property type="entry name" value="LRR"/>
    <property type="match status" value="3"/>
</dbReference>
<keyword evidence="3" id="KW-0732">Signal</keyword>
<dbReference type="SMART" id="SM00365">
    <property type="entry name" value="LRR_SD22"/>
    <property type="match status" value="4"/>
</dbReference>
<dbReference type="PANTHER" id="PTHR48051:SF1">
    <property type="entry name" value="RAS SUPPRESSOR PROTEIN 1"/>
    <property type="match status" value="1"/>
</dbReference>
<feature type="signal peptide" evidence="3">
    <location>
        <begin position="1"/>
        <end position="25"/>
    </location>
</feature>
<name>T0LDI6_9MICR</name>
<keyword evidence="5" id="KW-1185">Reference proteome</keyword>
<organism evidence="4 5">
    <name type="scientific">Vairimorpha apis BRL 01</name>
    <dbReference type="NCBI Taxonomy" id="1037528"/>
    <lineage>
        <taxon>Eukaryota</taxon>
        <taxon>Fungi</taxon>
        <taxon>Fungi incertae sedis</taxon>
        <taxon>Microsporidia</taxon>
        <taxon>Nosematidae</taxon>
        <taxon>Vairimorpha</taxon>
    </lineage>
</organism>
<dbReference type="InterPro" id="IPR032675">
    <property type="entry name" value="LRR_dom_sf"/>
</dbReference>
<gene>
    <name evidence="4" type="ORF">NAPIS_ORF00059</name>
</gene>
<proteinExistence type="predicted"/>
<evidence type="ECO:0000256" key="3">
    <source>
        <dbReference type="SAM" id="SignalP"/>
    </source>
</evidence>
<dbReference type="GO" id="GO:0005737">
    <property type="term" value="C:cytoplasm"/>
    <property type="evidence" value="ECO:0007669"/>
    <property type="project" value="TreeGrafter"/>
</dbReference>
<dbReference type="Pfam" id="PF13855">
    <property type="entry name" value="LRR_8"/>
    <property type="match status" value="2"/>
</dbReference>
<dbReference type="InterPro" id="IPR001611">
    <property type="entry name" value="Leu-rich_rpt"/>
</dbReference>
<keyword evidence="1" id="KW-0433">Leucine-rich repeat</keyword>
<evidence type="ECO:0000256" key="2">
    <source>
        <dbReference type="ARBA" id="ARBA00022737"/>
    </source>
</evidence>
<keyword evidence="2" id="KW-0677">Repeat</keyword>
<dbReference type="InterPro" id="IPR003591">
    <property type="entry name" value="Leu-rich_rpt_typical-subtyp"/>
</dbReference>
<evidence type="ECO:0000313" key="4">
    <source>
        <dbReference type="EMBL" id="EQB62363.1"/>
    </source>
</evidence>